<dbReference type="Proteomes" id="UP001379945">
    <property type="component" value="Unassembled WGS sequence"/>
</dbReference>
<dbReference type="Gene3D" id="1.25.40.10">
    <property type="entry name" value="Tetratricopeptide repeat domain"/>
    <property type="match status" value="2"/>
</dbReference>
<evidence type="ECO:0000256" key="4">
    <source>
        <dbReference type="ARBA" id="ARBA00022676"/>
    </source>
</evidence>
<dbReference type="PANTHER" id="PTHR44998">
    <property type="match status" value="1"/>
</dbReference>
<dbReference type="RefSeq" id="WP_341399382.1">
    <property type="nucleotide sequence ID" value="NZ_JBBUTI010000007.1"/>
</dbReference>
<dbReference type="Gene3D" id="3.40.50.2000">
    <property type="entry name" value="Glycogen Phosphorylase B"/>
    <property type="match status" value="1"/>
</dbReference>
<organism evidence="9 10">
    <name type="scientific">Ideonella margarita</name>
    <dbReference type="NCBI Taxonomy" id="2984191"/>
    <lineage>
        <taxon>Bacteria</taxon>
        <taxon>Pseudomonadati</taxon>
        <taxon>Pseudomonadota</taxon>
        <taxon>Betaproteobacteria</taxon>
        <taxon>Burkholderiales</taxon>
        <taxon>Sphaerotilaceae</taxon>
        <taxon>Ideonella</taxon>
    </lineage>
</organism>
<dbReference type="Pfam" id="PF13844">
    <property type="entry name" value="Glyco_transf_41"/>
    <property type="match status" value="2"/>
</dbReference>
<dbReference type="Gene3D" id="3.40.50.11380">
    <property type="match status" value="1"/>
</dbReference>
<evidence type="ECO:0000256" key="1">
    <source>
        <dbReference type="ARBA" id="ARBA00004922"/>
    </source>
</evidence>
<evidence type="ECO:0000256" key="3">
    <source>
        <dbReference type="ARBA" id="ARBA00011970"/>
    </source>
</evidence>
<dbReference type="InterPro" id="IPR019734">
    <property type="entry name" value="TPR_rpt"/>
</dbReference>
<evidence type="ECO:0000313" key="9">
    <source>
        <dbReference type="EMBL" id="MEK8047085.1"/>
    </source>
</evidence>
<name>A0ABU9CA15_9BURK</name>
<evidence type="ECO:0000256" key="6">
    <source>
        <dbReference type="ARBA" id="ARBA00022737"/>
    </source>
</evidence>
<comment type="caution">
    <text evidence="9">The sequence shown here is derived from an EMBL/GenBank/DDBJ whole genome shotgun (WGS) entry which is preliminary data.</text>
</comment>
<keyword evidence="10" id="KW-1185">Reference proteome</keyword>
<comment type="similarity">
    <text evidence="2">Belongs to the glycosyltransferase 41 family. O-GlcNAc transferase subfamily.</text>
</comment>
<protein>
    <recommendedName>
        <fullName evidence="3">protein O-GlcNAc transferase</fullName>
        <ecNumber evidence="3">2.4.1.255</ecNumber>
    </recommendedName>
</protein>
<sequence>MSSSALTAALRPAKGAGIATLPVREPANEPATNALPLAELLEAAQRLQDAGQADAAVQLYRNWLDGNTSPLRHVAWFNLGTLLGSRQADAEAEKAYQAALTLFPAFPQARLNLGHALERRGDGDGALAQWLAVVEDTPDTPDNQALRLHAMNNLARLNEQLRRLDTAEAWMRRSLTAKAAQFDVLQHYVHIRQKQCKWPVYQPVGRVTANQLVVGTSPLAMLSMTDDPALQLMAAQRFVHERVVKPPEVPLHASGPARSGRIRIGYLSGDLCMHAVGLLTAELYELHDRERFEVYAFCWSKDDGSPLRQRLVQAMDHHIRIGGLDDTTAARLIAGLGIDVLVDLQGLTNGARPNILALRPAPVQVSYLGFPGTCALPGVDWIVADRQVMPEALTPYCTEQPLYVPTCYQVSDRQRDIAPRPTRAQYGLPEDAFVYCSFNNTFKFNEGQFRGWMRILQAVPGSVLWLLADNDWARDNMRQVAAEHGVAQERLIIAPRVAPPEYLARFQLADLMLDTFPYNAGTTASDALWMGLPLITWSGRTYISRMAGSLLNAVGLPDLITESLADYERLAVQLGQQPARVASYKRYLAEHGRQSPLFNVPQLVRDLEAGFEQLALASRPA</sequence>
<gene>
    <name evidence="9" type="ORF">AACH00_12045</name>
</gene>
<feature type="domain" description="O-GlcNAc transferase C-terminal" evidence="8">
    <location>
        <begin position="422"/>
        <end position="606"/>
    </location>
</feature>
<keyword evidence="7" id="KW-0802">TPR repeat</keyword>
<dbReference type="InterPro" id="IPR011990">
    <property type="entry name" value="TPR-like_helical_dom_sf"/>
</dbReference>
<feature type="domain" description="O-GlcNAc transferase C-terminal" evidence="8">
    <location>
        <begin position="257"/>
        <end position="415"/>
    </location>
</feature>
<reference evidence="9 10" key="1">
    <citation type="submission" date="2024-04" db="EMBL/GenBank/DDBJ databases">
        <title>Novel species of the genus Ideonella isolated from streams.</title>
        <authorList>
            <person name="Lu H."/>
        </authorList>
    </citation>
    <scope>NUCLEOTIDE SEQUENCE [LARGE SCALE GENOMIC DNA]</scope>
    <source>
        <strain evidence="9 10">LYT19W</strain>
    </source>
</reference>
<dbReference type="Pfam" id="PF13432">
    <property type="entry name" value="TPR_16"/>
    <property type="match status" value="1"/>
</dbReference>
<proteinExistence type="inferred from homology"/>
<evidence type="ECO:0000256" key="2">
    <source>
        <dbReference type="ARBA" id="ARBA00005386"/>
    </source>
</evidence>
<dbReference type="SMART" id="SM00028">
    <property type="entry name" value="TPR"/>
    <property type="match status" value="3"/>
</dbReference>
<evidence type="ECO:0000256" key="5">
    <source>
        <dbReference type="ARBA" id="ARBA00022679"/>
    </source>
</evidence>
<accession>A0ABU9CA15</accession>
<comment type="pathway">
    <text evidence="1">Protein modification; protein glycosylation.</text>
</comment>
<keyword evidence="5" id="KW-0808">Transferase</keyword>
<evidence type="ECO:0000259" key="8">
    <source>
        <dbReference type="Pfam" id="PF13844"/>
    </source>
</evidence>
<dbReference type="SUPFAM" id="SSF48452">
    <property type="entry name" value="TPR-like"/>
    <property type="match status" value="1"/>
</dbReference>
<dbReference type="EC" id="2.4.1.255" evidence="3"/>
<evidence type="ECO:0000313" key="10">
    <source>
        <dbReference type="Proteomes" id="UP001379945"/>
    </source>
</evidence>
<dbReference type="EMBL" id="JBBUTI010000007">
    <property type="protein sequence ID" value="MEK8047085.1"/>
    <property type="molecule type" value="Genomic_DNA"/>
</dbReference>
<keyword evidence="4" id="KW-0328">Glycosyltransferase</keyword>
<dbReference type="SUPFAM" id="SSF53756">
    <property type="entry name" value="UDP-Glycosyltransferase/glycogen phosphorylase"/>
    <property type="match status" value="1"/>
</dbReference>
<dbReference type="InterPro" id="IPR029489">
    <property type="entry name" value="OGT/SEC/SPY_C"/>
</dbReference>
<dbReference type="PANTHER" id="PTHR44998:SF1">
    <property type="entry name" value="UDP-N-ACETYLGLUCOSAMINE--PEPTIDE N-ACETYLGLUCOSAMINYLTRANSFERASE 110 KDA SUBUNIT"/>
    <property type="match status" value="1"/>
</dbReference>
<evidence type="ECO:0000256" key="7">
    <source>
        <dbReference type="ARBA" id="ARBA00022803"/>
    </source>
</evidence>
<keyword evidence="6" id="KW-0677">Repeat</keyword>
<dbReference type="Pfam" id="PF13181">
    <property type="entry name" value="TPR_8"/>
    <property type="match status" value="1"/>
</dbReference>